<dbReference type="Pfam" id="PF00156">
    <property type="entry name" value="Pribosyltran"/>
    <property type="match status" value="1"/>
</dbReference>
<dbReference type="EMBL" id="JAVIIW010000004">
    <property type="protein sequence ID" value="MDX8477935.1"/>
    <property type="molecule type" value="Genomic_DNA"/>
</dbReference>
<evidence type="ECO:0000256" key="1">
    <source>
        <dbReference type="ARBA" id="ARBA00022727"/>
    </source>
</evidence>
<keyword evidence="6" id="KW-1185">Reference proteome</keyword>
<dbReference type="SMART" id="SM01400">
    <property type="entry name" value="Pribosyltran_N"/>
    <property type="match status" value="1"/>
</dbReference>
<dbReference type="PANTHER" id="PTHR10210:SF41">
    <property type="entry name" value="RIBOSE-PHOSPHATE PYROPHOSPHOKINASE 1, CHLOROPLASTIC"/>
    <property type="match status" value="1"/>
</dbReference>
<feature type="domain" description="Ribose-phosphate pyrophosphokinase N-terminal" evidence="4">
    <location>
        <begin position="6"/>
        <end position="116"/>
    </location>
</feature>
<accession>A0ABU4XVM8</accession>
<feature type="domain" description="Phosphoribosyltransferase" evidence="3">
    <location>
        <begin position="137"/>
        <end position="265"/>
    </location>
</feature>
<evidence type="ECO:0000313" key="5">
    <source>
        <dbReference type="EMBL" id="MDX8477935.1"/>
    </source>
</evidence>
<evidence type="ECO:0000259" key="4">
    <source>
        <dbReference type="Pfam" id="PF13793"/>
    </source>
</evidence>
<dbReference type="Pfam" id="PF13793">
    <property type="entry name" value="Pribosyltran_N"/>
    <property type="match status" value="1"/>
</dbReference>
<dbReference type="PANTHER" id="PTHR10210">
    <property type="entry name" value="RIBOSE-PHOSPHATE DIPHOSPHOKINASE FAMILY MEMBER"/>
    <property type="match status" value="1"/>
</dbReference>
<dbReference type="SUPFAM" id="SSF53271">
    <property type="entry name" value="PRTase-like"/>
    <property type="match status" value="2"/>
</dbReference>
<dbReference type="Proteomes" id="UP001287059">
    <property type="component" value="Unassembled WGS sequence"/>
</dbReference>
<comment type="similarity">
    <text evidence="2">Belongs to the ribose-phosphate pyrophosphokinase family.</text>
</comment>
<dbReference type="RefSeq" id="WP_320286358.1">
    <property type="nucleotide sequence ID" value="NZ_JAVIIW010000004.1"/>
</dbReference>
<comment type="caution">
    <text evidence="5">The sequence shown here is derived from an EMBL/GenBank/DDBJ whole genome shotgun (WGS) entry which is preliminary data.</text>
</comment>
<proteinExistence type="inferred from homology"/>
<organism evidence="5 6">
    <name type="scientific">Mesorhizobium album</name>
    <dbReference type="NCBI Taxonomy" id="3072314"/>
    <lineage>
        <taxon>Bacteria</taxon>
        <taxon>Pseudomonadati</taxon>
        <taxon>Pseudomonadota</taxon>
        <taxon>Alphaproteobacteria</taxon>
        <taxon>Hyphomicrobiales</taxon>
        <taxon>Phyllobacteriaceae</taxon>
        <taxon>Mesorhizobium</taxon>
    </lineage>
</organism>
<keyword evidence="1 2" id="KW-0545">Nucleotide biosynthesis</keyword>
<dbReference type="InterPro" id="IPR000836">
    <property type="entry name" value="PRTase_dom"/>
</dbReference>
<protein>
    <submittedName>
        <fullName evidence="5">Ribose-phosphate pyrophosphokinase</fullName>
    </submittedName>
</protein>
<evidence type="ECO:0000256" key="2">
    <source>
        <dbReference type="RuleBase" id="RU004324"/>
    </source>
</evidence>
<dbReference type="CDD" id="cd06223">
    <property type="entry name" value="PRTases_typeI"/>
    <property type="match status" value="1"/>
</dbReference>
<dbReference type="NCBIfam" id="NF005537">
    <property type="entry name" value="PRK07199.1"/>
    <property type="match status" value="1"/>
</dbReference>
<reference evidence="5 6" key="1">
    <citation type="submission" date="2023-08" db="EMBL/GenBank/DDBJ databases">
        <title>Implementing the SeqCode for naming new Mesorhizobium species isolated from Vachellia karroo root nodules.</title>
        <authorList>
            <person name="Van Lill M."/>
        </authorList>
    </citation>
    <scope>NUCLEOTIDE SEQUENCE [LARGE SCALE GENOMIC DNA]</scope>
    <source>
        <strain evidence="5 6">VK24D</strain>
    </source>
</reference>
<evidence type="ECO:0000313" key="6">
    <source>
        <dbReference type="Proteomes" id="UP001287059"/>
    </source>
</evidence>
<dbReference type="InterPro" id="IPR029057">
    <property type="entry name" value="PRTase-like"/>
</dbReference>
<dbReference type="InterPro" id="IPR029099">
    <property type="entry name" value="Pribosyltran_N"/>
</dbReference>
<dbReference type="InterPro" id="IPR005946">
    <property type="entry name" value="Rib-P_diPkinase"/>
</dbReference>
<sequence>MTRPLLFALPGNEALTRSLASRIEGEMGVLEVRSFPDEETYLRLGTDIKNRSVILVCTLDRPDAKFLKLAYAAATARELGAQRVGLVAPYLAYMRQDKRFHPGEAVTSVAFARLLSAEIDWLATVDPHLHRHPSLGAIYPIPTETAHAAPLLAAWIRSNVERPLLIGPDIESEQWVAAVAGMVGAPYRVLRKERRGDRDVRISVPDLHLFSDRVPVLIDDIVSSGRTMMETARHLREQHLPPVVCVAVHALLSTESYRSLKDIASAVVTTNAVPHPSNAIDLTPIIADAVGKLI</sequence>
<name>A0ABU4XVM8_9HYPH</name>
<dbReference type="NCBIfam" id="TIGR01251">
    <property type="entry name" value="ribP_PPkin"/>
    <property type="match status" value="1"/>
</dbReference>
<evidence type="ECO:0000259" key="3">
    <source>
        <dbReference type="Pfam" id="PF00156"/>
    </source>
</evidence>
<gene>
    <name evidence="5" type="ORF">RFN28_05485</name>
</gene>
<dbReference type="Gene3D" id="3.40.50.2020">
    <property type="match status" value="2"/>
</dbReference>